<dbReference type="InterPro" id="IPR004360">
    <property type="entry name" value="Glyas_Fos-R_dOase_dom"/>
</dbReference>
<proteinExistence type="predicted"/>
<dbReference type="InterPro" id="IPR037523">
    <property type="entry name" value="VOC_core"/>
</dbReference>
<keyword evidence="2" id="KW-0560">Oxidoreductase</keyword>
<dbReference type="GO" id="GO:0051213">
    <property type="term" value="F:dioxygenase activity"/>
    <property type="evidence" value="ECO:0007669"/>
    <property type="project" value="UniProtKB-KW"/>
</dbReference>
<evidence type="ECO:0000259" key="1">
    <source>
        <dbReference type="PROSITE" id="PS51819"/>
    </source>
</evidence>
<name>A0A1V0AA76_9ACTN</name>
<accession>A0A1V0AA76</accession>
<dbReference type="PROSITE" id="PS51819">
    <property type="entry name" value="VOC"/>
    <property type="match status" value="1"/>
</dbReference>
<gene>
    <name evidence="2" type="ORF">BKM31_41735</name>
</gene>
<dbReference type="CDD" id="cd06587">
    <property type="entry name" value="VOC"/>
    <property type="match status" value="1"/>
</dbReference>
<dbReference type="InterPro" id="IPR029068">
    <property type="entry name" value="Glyas_Bleomycin-R_OHBP_Dase"/>
</dbReference>
<dbReference type="Gene3D" id="3.10.180.10">
    <property type="entry name" value="2,3-Dihydroxybiphenyl 1,2-Dioxygenase, domain 1"/>
    <property type="match status" value="1"/>
</dbReference>
<dbReference type="EMBL" id="CP017717">
    <property type="protein sequence ID" value="AQZ67116.1"/>
    <property type="molecule type" value="Genomic_DNA"/>
</dbReference>
<dbReference type="OrthoDB" id="4548523at2"/>
<keyword evidence="2" id="KW-0223">Dioxygenase</keyword>
<dbReference type="AlphaFoldDB" id="A0A1V0AA76"/>
<sequence length="131" mass="13992">MDILGVDNVLIPVGDLAAARRYYADGLGLKVKFEMEAQGVALFSVGAEAPGILVRVDARAGRPGPGPAMRLWLEVPDARAVSAELGERGIRPLAAPFEVGTGWAVEVADPWGNVIGFTDYLKRPELSRPRP</sequence>
<keyword evidence="3" id="KW-1185">Reference proteome</keyword>
<dbReference type="STRING" id="1909395.BKM31_41735"/>
<dbReference type="Proteomes" id="UP000190797">
    <property type="component" value="Chromosome"/>
</dbReference>
<organism evidence="2 3">
    <name type="scientific">[Actinomadura] parvosata subsp. kistnae</name>
    <dbReference type="NCBI Taxonomy" id="1909395"/>
    <lineage>
        <taxon>Bacteria</taxon>
        <taxon>Bacillati</taxon>
        <taxon>Actinomycetota</taxon>
        <taxon>Actinomycetes</taxon>
        <taxon>Streptosporangiales</taxon>
        <taxon>Streptosporangiaceae</taxon>
        <taxon>Nonomuraea</taxon>
    </lineage>
</organism>
<reference evidence="3" key="1">
    <citation type="journal article" date="2017" name="Med. Chem. Commun.">
        <title>Nonomuraea sp. ATCC 55076 harbours the largest actinomycete chromosome to date and the kistamicin biosynthetic gene cluster.</title>
        <authorList>
            <person name="Nazari B."/>
            <person name="Forneris C.C."/>
            <person name="Gibson M.I."/>
            <person name="Moon K."/>
            <person name="Schramma K.R."/>
            <person name="Seyedsayamdost M.R."/>
        </authorList>
    </citation>
    <scope>NUCLEOTIDE SEQUENCE [LARGE SCALE GENOMIC DNA]</scope>
    <source>
        <strain evidence="3">ATCC 55076</strain>
    </source>
</reference>
<dbReference type="Pfam" id="PF00903">
    <property type="entry name" value="Glyoxalase"/>
    <property type="match status" value="1"/>
</dbReference>
<dbReference type="KEGG" id="noa:BKM31_41735"/>
<dbReference type="SUPFAM" id="SSF54593">
    <property type="entry name" value="Glyoxalase/Bleomycin resistance protein/Dihydroxybiphenyl dioxygenase"/>
    <property type="match status" value="1"/>
</dbReference>
<feature type="domain" description="VOC" evidence="1">
    <location>
        <begin position="5"/>
        <end position="120"/>
    </location>
</feature>
<evidence type="ECO:0000313" key="3">
    <source>
        <dbReference type="Proteomes" id="UP000190797"/>
    </source>
</evidence>
<protein>
    <submittedName>
        <fullName evidence="2">Extradiol dioxygenase</fullName>
    </submittedName>
</protein>
<dbReference type="RefSeq" id="WP_080043428.1">
    <property type="nucleotide sequence ID" value="NZ_CP017717.1"/>
</dbReference>
<evidence type="ECO:0000313" key="2">
    <source>
        <dbReference type="EMBL" id="AQZ67116.1"/>
    </source>
</evidence>